<dbReference type="InterPro" id="IPR035476">
    <property type="entry name" value="SIS_PGI_1"/>
</dbReference>
<dbReference type="EMBL" id="JBHSBA010000005">
    <property type="protein sequence ID" value="MFC4125819.1"/>
    <property type="molecule type" value="Genomic_DNA"/>
</dbReference>
<evidence type="ECO:0000256" key="3">
    <source>
        <dbReference type="ARBA" id="ARBA00022432"/>
    </source>
</evidence>
<organism evidence="9 10">
    <name type="scientific">Nocardia rhizosphaerae</name>
    <dbReference type="NCBI Taxonomy" id="1691571"/>
    <lineage>
        <taxon>Bacteria</taxon>
        <taxon>Bacillati</taxon>
        <taxon>Actinomycetota</taxon>
        <taxon>Actinomycetes</taxon>
        <taxon>Mycobacteriales</taxon>
        <taxon>Nocardiaceae</taxon>
        <taxon>Nocardia</taxon>
    </lineage>
</organism>
<dbReference type="PRINTS" id="PR00662">
    <property type="entry name" value="G6PISOMERASE"/>
</dbReference>
<dbReference type="PROSITE" id="PS00765">
    <property type="entry name" value="P_GLUCOSE_ISOMERASE_1"/>
    <property type="match status" value="1"/>
</dbReference>
<dbReference type="Proteomes" id="UP001595767">
    <property type="component" value="Unassembled WGS sequence"/>
</dbReference>
<dbReference type="Pfam" id="PF00342">
    <property type="entry name" value="PGI"/>
    <property type="match status" value="1"/>
</dbReference>
<evidence type="ECO:0000313" key="9">
    <source>
        <dbReference type="EMBL" id="MFC4125819.1"/>
    </source>
</evidence>
<keyword evidence="10" id="KW-1185">Reference proteome</keyword>
<dbReference type="PROSITE" id="PS51463">
    <property type="entry name" value="P_GLUCOSE_ISOMERASE_3"/>
    <property type="match status" value="1"/>
</dbReference>
<comment type="subcellular location">
    <subcellularLocation>
        <location evidence="7">Cytoplasm</location>
    </subcellularLocation>
</comment>
<feature type="active site" description="Proton donor" evidence="7">
    <location>
        <position position="353"/>
    </location>
</feature>
<comment type="pathway">
    <text evidence="1 7 8">Carbohydrate degradation; glycolysis; D-glyceraldehyde 3-phosphate and glycerone phosphate from D-glucose: step 2/4.</text>
</comment>
<dbReference type="PROSITE" id="PS00174">
    <property type="entry name" value="P_GLUCOSE_ISOMERASE_2"/>
    <property type="match status" value="1"/>
</dbReference>
<dbReference type="NCBIfam" id="NF001211">
    <property type="entry name" value="PRK00179.1"/>
    <property type="match status" value="1"/>
</dbReference>
<dbReference type="SUPFAM" id="SSF53697">
    <property type="entry name" value="SIS domain"/>
    <property type="match status" value="1"/>
</dbReference>
<evidence type="ECO:0000256" key="4">
    <source>
        <dbReference type="ARBA" id="ARBA00023152"/>
    </source>
</evidence>
<dbReference type="EC" id="5.3.1.9" evidence="7"/>
<accession>A0ABV8L6E7</accession>
<proteinExistence type="inferred from homology"/>
<protein>
    <recommendedName>
        <fullName evidence="7">Glucose-6-phosphate isomerase</fullName>
        <shortName evidence="7">GPI</shortName>
        <ecNumber evidence="7">5.3.1.9</ecNumber>
    </recommendedName>
    <alternativeName>
        <fullName evidence="7">Phosphoglucose isomerase</fullName>
        <shortName evidence="7">PGI</shortName>
    </alternativeName>
    <alternativeName>
        <fullName evidence="7">Phosphohexose isomerase</fullName>
        <shortName evidence="7">PHI</shortName>
    </alternativeName>
</protein>
<dbReference type="PANTHER" id="PTHR11469:SF1">
    <property type="entry name" value="GLUCOSE-6-PHOSPHATE ISOMERASE"/>
    <property type="match status" value="1"/>
</dbReference>
<dbReference type="RefSeq" id="WP_378550493.1">
    <property type="nucleotide sequence ID" value="NZ_JBHSBA010000005.1"/>
</dbReference>
<gene>
    <name evidence="7 9" type="primary">pgi</name>
    <name evidence="9" type="ORF">ACFOW8_12840</name>
</gene>
<dbReference type="InterPro" id="IPR023096">
    <property type="entry name" value="G6P_Isomerase_C"/>
</dbReference>
<dbReference type="Gene3D" id="3.40.50.10490">
    <property type="entry name" value="Glucose-6-phosphate isomerase like protein, domain 1"/>
    <property type="match status" value="2"/>
</dbReference>
<evidence type="ECO:0000256" key="7">
    <source>
        <dbReference type="HAMAP-Rule" id="MF_00473"/>
    </source>
</evidence>
<comment type="caution">
    <text evidence="9">The sequence shown here is derived from an EMBL/GenBank/DDBJ whole genome shotgun (WGS) entry which is preliminary data.</text>
</comment>
<dbReference type="CDD" id="cd05015">
    <property type="entry name" value="SIS_PGI_1"/>
    <property type="match status" value="1"/>
</dbReference>
<keyword evidence="7" id="KW-0963">Cytoplasm</keyword>
<comment type="function">
    <text evidence="7">Catalyzes the reversible isomerization of glucose-6-phosphate to fructose-6-phosphate.</text>
</comment>
<comment type="catalytic activity">
    <reaction evidence="6 7 8">
        <text>alpha-D-glucose 6-phosphate = beta-D-fructose 6-phosphate</text>
        <dbReference type="Rhea" id="RHEA:11816"/>
        <dbReference type="ChEBI" id="CHEBI:57634"/>
        <dbReference type="ChEBI" id="CHEBI:58225"/>
        <dbReference type="EC" id="5.3.1.9"/>
    </reaction>
</comment>
<keyword evidence="5 7" id="KW-0413">Isomerase</keyword>
<evidence type="ECO:0000256" key="1">
    <source>
        <dbReference type="ARBA" id="ARBA00004926"/>
    </source>
</evidence>
<dbReference type="InterPro" id="IPR046348">
    <property type="entry name" value="SIS_dom_sf"/>
</dbReference>
<name>A0ABV8L6E7_9NOCA</name>
<sequence>MSSDITASAAWQALHDNHRSVAPLHLRELFADDPARGKDLTLRVADLHIDYSKHRVTRETLRLLVDLARTAGVAERRDAMFAGSHINTSEDRAVGHIALRLPAGRHLTIDGAEAGAQVHEVLDRMGEFADSVRSGRWRGATGERITTVVNIGIGGSDLGPDMVYRALRHYVDPGLTARFVSNVDPCDLVAKLTGLDPATTLFIVASKTFTTLETLTNATAARRWLVDALGEDAVAKHFVAVSTDERRVAGFGIDPAHMFGFWDWVGGRYSVDSAIGLSVMVTIGRERFAEFLAGMHAVDRHFATAPLEQNGPVLLGMLGVWYSNFFGAESRAVLPYSNDLARFPAYLQQLTMESNGKSVRADGTPVTTSTGEIFWGEPGTNGQHAFYQLLHQGTRLIPADFLGFARSTDDLPTRDGTGSMHDILMSNLFAQSKVLAFGKTAAEITAEGTDPKLVPHKVMPGNRPSTTVLAPELTPATVGQLIALYEHQVFVEGTIWGIDSFDQWGVELGKQQALALAPLLSEPDAPVSQGDSSTDELIGWYRAHRR</sequence>
<comment type="similarity">
    <text evidence="2 7 8">Belongs to the GPI family.</text>
</comment>
<reference evidence="10" key="1">
    <citation type="journal article" date="2019" name="Int. J. Syst. Evol. Microbiol.">
        <title>The Global Catalogue of Microorganisms (GCM) 10K type strain sequencing project: providing services to taxonomists for standard genome sequencing and annotation.</title>
        <authorList>
            <consortium name="The Broad Institute Genomics Platform"/>
            <consortium name="The Broad Institute Genome Sequencing Center for Infectious Disease"/>
            <person name="Wu L."/>
            <person name="Ma J."/>
        </authorList>
    </citation>
    <scope>NUCLEOTIDE SEQUENCE [LARGE SCALE GENOMIC DNA]</scope>
    <source>
        <strain evidence="10">CGMCC 4.7204</strain>
    </source>
</reference>
<keyword evidence="3 7" id="KW-0312">Gluconeogenesis</keyword>
<dbReference type="HAMAP" id="MF_00473">
    <property type="entry name" value="G6P_isomerase"/>
    <property type="match status" value="1"/>
</dbReference>
<dbReference type="CDD" id="cd05016">
    <property type="entry name" value="SIS_PGI_2"/>
    <property type="match status" value="1"/>
</dbReference>
<dbReference type="InterPro" id="IPR001672">
    <property type="entry name" value="G6P_Isomerase"/>
</dbReference>
<comment type="pathway">
    <text evidence="7">Carbohydrate biosynthesis; gluconeogenesis.</text>
</comment>
<dbReference type="InterPro" id="IPR035482">
    <property type="entry name" value="SIS_PGI_2"/>
</dbReference>
<keyword evidence="4 7" id="KW-0324">Glycolysis</keyword>
<feature type="active site" evidence="7">
    <location>
        <position position="384"/>
    </location>
</feature>
<evidence type="ECO:0000256" key="6">
    <source>
        <dbReference type="ARBA" id="ARBA00029321"/>
    </source>
</evidence>
<dbReference type="PANTHER" id="PTHR11469">
    <property type="entry name" value="GLUCOSE-6-PHOSPHATE ISOMERASE"/>
    <property type="match status" value="1"/>
</dbReference>
<evidence type="ECO:0000256" key="5">
    <source>
        <dbReference type="ARBA" id="ARBA00023235"/>
    </source>
</evidence>
<evidence type="ECO:0000256" key="2">
    <source>
        <dbReference type="ARBA" id="ARBA00006604"/>
    </source>
</evidence>
<feature type="active site" evidence="7">
    <location>
        <position position="510"/>
    </location>
</feature>
<evidence type="ECO:0000256" key="8">
    <source>
        <dbReference type="RuleBase" id="RU000612"/>
    </source>
</evidence>
<dbReference type="InterPro" id="IPR018189">
    <property type="entry name" value="Phosphoglucose_isomerase_CS"/>
</dbReference>
<dbReference type="GO" id="GO:0004347">
    <property type="term" value="F:glucose-6-phosphate isomerase activity"/>
    <property type="evidence" value="ECO:0007669"/>
    <property type="project" value="UniProtKB-EC"/>
</dbReference>
<dbReference type="Gene3D" id="1.10.1390.10">
    <property type="match status" value="1"/>
</dbReference>
<evidence type="ECO:0000313" key="10">
    <source>
        <dbReference type="Proteomes" id="UP001595767"/>
    </source>
</evidence>